<dbReference type="AlphaFoldDB" id="A0A835EXQ1"/>
<evidence type="ECO:0000313" key="1">
    <source>
        <dbReference type="EMBL" id="KAF8722887.1"/>
    </source>
</evidence>
<dbReference type="Proteomes" id="UP000636709">
    <property type="component" value="Unassembled WGS sequence"/>
</dbReference>
<evidence type="ECO:0000313" key="2">
    <source>
        <dbReference type="Proteomes" id="UP000636709"/>
    </source>
</evidence>
<gene>
    <name evidence="1" type="ORF">HU200_022024</name>
</gene>
<sequence length="94" mass="9536">MDHVLCLRDILFCPPPGAAAAPPLRADCVEDGYEELPVSVPPRVQRGLSRGDGGDAAGQVVVAPASDGGGVGGAAWLAQFFASVYGKVAGPFRS</sequence>
<dbReference type="Gramene" id="Dexi9A01G0022810.1">
    <property type="protein sequence ID" value="Dexi9A01G0022810.1:cds"/>
    <property type="gene ID" value="Dexi9A01G0022810"/>
</dbReference>
<accession>A0A835EXQ1</accession>
<protein>
    <submittedName>
        <fullName evidence="1">Uncharacterized protein</fullName>
    </submittedName>
</protein>
<proteinExistence type="predicted"/>
<dbReference type="EMBL" id="JACEFO010001669">
    <property type="protein sequence ID" value="KAF8722887.1"/>
    <property type="molecule type" value="Genomic_DNA"/>
</dbReference>
<comment type="caution">
    <text evidence="1">The sequence shown here is derived from an EMBL/GenBank/DDBJ whole genome shotgun (WGS) entry which is preliminary data.</text>
</comment>
<organism evidence="1 2">
    <name type="scientific">Digitaria exilis</name>
    <dbReference type="NCBI Taxonomy" id="1010633"/>
    <lineage>
        <taxon>Eukaryota</taxon>
        <taxon>Viridiplantae</taxon>
        <taxon>Streptophyta</taxon>
        <taxon>Embryophyta</taxon>
        <taxon>Tracheophyta</taxon>
        <taxon>Spermatophyta</taxon>
        <taxon>Magnoliopsida</taxon>
        <taxon>Liliopsida</taxon>
        <taxon>Poales</taxon>
        <taxon>Poaceae</taxon>
        <taxon>PACMAD clade</taxon>
        <taxon>Panicoideae</taxon>
        <taxon>Panicodae</taxon>
        <taxon>Paniceae</taxon>
        <taxon>Anthephorinae</taxon>
        <taxon>Digitaria</taxon>
    </lineage>
</organism>
<name>A0A835EXQ1_9POAL</name>
<keyword evidence="2" id="KW-1185">Reference proteome</keyword>
<reference evidence="1" key="1">
    <citation type="submission" date="2020-07" db="EMBL/GenBank/DDBJ databases">
        <title>Genome sequence and genetic diversity analysis of an under-domesticated orphan crop, white fonio (Digitaria exilis).</title>
        <authorList>
            <person name="Bennetzen J.L."/>
            <person name="Chen S."/>
            <person name="Ma X."/>
            <person name="Wang X."/>
            <person name="Yssel A.E.J."/>
            <person name="Chaluvadi S.R."/>
            <person name="Johnson M."/>
            <person name="Gangashetty P."/>
            <person name="Hamidou F."/>
            <person name="Sanogo M.D."/>
            <person name="Zwaenepoel A."/>
            <person name="Wallace J."/>
            <person name="Van De Peer Y."/>
            <person name="Van Deynze A."/>
        </authorList>
    </citation>
    <scope>NUCLEOTIDE SEQUENCE</scope>
    <source>
        <tissue evidence="1">Leaves</tissue>
    </source>
</reference>